<feature type="binding site" evidence="7">
    <location>
        <position position="23"/>
    </location>
    <ligand>
        <name>3-phosphoshikimate</name>
        <dbReference type="ChEBI" id="CHEBI:145989"/>
    </ligand>
</feature>
<comment type="subunit">
    <text evidence="7">Monomer.</text>
</comment>
<name>A0A3E1EWM3_9FLAO</name>
<dbReference type="EC" id="2.5.1.19" evidence="7"/>
<dbReference type="Pfam" id="PF00275">
    <property type="entry name" value="EPSP_synthase"/>
    <property type="match status" value="1"/>
</dbReference>
<organism evidence="9 10">
    <name type="scientific">Brumimicrobium aurantiacum</name>
    <dbReference type="NCBI Taxonomy" id="1737063"/>
    <lineage>
        <taxon>Bacteria</taxon>
        <taxon>Pseudomonadati</taxon>
        <taxon>Bacteroidota</taxon>
        <taxon>Flavobacteriia</taxon>
        <taxon>Flavobacteriales</taxon>
        <taxon>Crocinitomicaceae</taxon>
        <taxon>Brumimicrobium</taxon>
    </lineage>
</organism>
<dbReference type="NCBIfam" id="TIGR01356">
    <property type="entry name" value="aroA"/>
    <property type="match status" value="1"/>
</dbReference>
<evidence type="ECO:0000256" key="1">
    <source>
        <dbReference type="ARBA" id="ARBA00004811"/>
    </source>
</evidence>
<dbReference type="GO" id="GO:0008652">
    <property type="term" value="P:amino acid biosynthetic process"/>
    <property type="evidence" value="ECO:0007669"/>
    <property type="project" value="UniProtKB-KW"/>
</dbReference>
<dbReference type="GO" id="GO:0009073">
    <property type="term" value="P:aromatic amino acid family biosynthetic process"/>
    <property type="evidence" value="ECO:0007669"/>
    <property type="project" value="UniProtKB-KW"/>
</dbReference>
<dbReference type="EMBL" id="QURB01000006">
    <property type="protein sequence ID" value="RFC53949.1"/>
    <property type="molecule type" value="Genomic_DNA"/>
</dbReference>
<dbReference type="InterPro" id="IPR006264">
    <property type="entry name" value="EPSP_synthase"/>
</dbReference>
<feature type="binding site" evidence="7">
    <location>
        <position position="166"/>
    </location>
    <ligand>
        <name>phosphoenolpyruvate</name>
        <dbReference type="ChEBI" id="CHEBI:58702"/>
    </ligand>
</feature>
<feature type="binding site" evidence="7">
    <location>
        <position position="191"/>
    </location>
    <ligand>
        <name>3-phosphoshikimate</name>
        <dbReference type="ChEBI" id="CHEBI:145989"/>
    </ligand>
</feature>
<evidence type="ECO:0000256" key="7">
    <source>
        <dbReference type="HAMAP-Rule" id="MF_00210"/>
    </source>
</evidence>
<comment type="caution">
    <text evidence="7">Lacks conserved residue(s) required for the propagation of feature annotation.</text>
</comment>
<dbReference type="HAMAP" id="MF_00210">
    <property type="entry name" value="EPSP_synth"/>
    <property type="match status" value="1"/>
</dbReference>
<evidence type="ECO:0000256" key="5">
    <source>
        <dbReference type="ARBA" id="ARBA00023141"/>
    </source>
</evidence>
<comment type="subcellular location">
    <subcellularLocation>
        <location evidence="7">Cytoplasm</location>
    </subcellularLocation>
</comment>
<feature type="binding site" evidence="7">
    <location>
        <position position="382"/>
    </location>
    <ligand>
        <name>phosphoenolpyruvate</name>
        <dbReference type="ChEBI" id="CHEBI:58702"/>
    </ligand>
</feature>
<dbReference type="RefSeq" id="WP_116881230.1">
    <property type="nucleotide sequence ID" value="NZ_QURB01000006.1"/>
</dbReference>
<dbReference type="PANTHER" id="PTHR21090:SF5">
    <property type="entry name" value="PENTAFUNCTIONAL AROM POLYPEPTIDE"/>
    <property type="match status" value="1"/>
</dbReference>
<dbReference type="InterPro" id="IPR001986">
    <property type="entry name" value="Enolpyruvate_Tfrase_dom"/>
</dbReference>
<feature type="binding site" evidence="7">
    <location>
        <position position="333"/>
    </location>
    <ligand>
        <name>3-phosphoshikimate</name>
        <dbReference type="ChEBI" id="CHEBI:145989"/>
    </ligand>
</feature>
<dbReference type="GO" id="GO:0005737">
    <property type="term" value="C:cytoplasm"/>
    <property type="evidence" value="ECO:0007669"/>
    <property type="project" value="UniProtKB-SubCell"/>
</dbReference>
<keyword evidence="10" id="KW-1185">Reference proteome</keyword>
<dbReference type="Gene3D" id="3.65.10.10">
    <property type="entry name" value="Enolpyruvate transferase domain"/>
    <property type="match status" value="2"/>
</dbReference>
<feature type="binding site" evidence="7">
    <location>
        <position position="22"/>
    </location>
    <ligand>
        <name>3-phosphoshikimate</name>
        <dbReference type="ChEBI" id="CHEBI:145989"/>
    </ligand>
</feature>
<keyword evidence="4 7" id="KW-0808">Transferase</keyword>
<protein>
    <recommendedName>
        <fullName evidence="7">3-phosphoshikimate 1-carboxyvinyltransferase</fullName>
        <ecNumber evidence="7">2.5.1.19</ecNumber>
    </recommendedName>
    <alternativeName>
        <fullName evidence="7">5-enolpyruvylshikimate-3-phosphate synthase</fullName>
        <shortName evidence="7">EPSP synthase</shortName>
        <shortName evidence="7">EPSPS</shortName>
    </alternativeName>
</protein>
<feature type="domain" description="Enolpyruvate transferase" evidence="8">
    <location>
        <begin position="7"/>
        <end position="415"/>
    </location>
</feature>
<dbReference type="PIRSF" id="PIRSF000505">
    <property type="entry name" value="EPSPS"/>
    <property type="match status" value="1"/>
</dbReference>
<feature type="binding site" evidence="7">
    <location>
        <position position="121"/>
    </location>
    <ligand>
        <name>phosphoenolpyruvate</name>
        <dbReference type="ChEBI" id="CHEBI:58702"/>
    </ligand>
</feature>
<feature type="binding site" evidence="7">
    <location>
        <position position="337"/>
    </location>
    <ligand>
        <name>phosphoenolpyruvate</name>
        <dbReference type="ChEBI" id="CHEBI:58702"/>
    </ligand>
</feature>
<gene>
    <name evidence="7 9" type="primary">aroA</name>
    <name evidence="9" type="ORF">DXU93_10400</name>
</gene>
<evidence type="ECO:0000313" key="10">
    <source>
        <dbReference type="Proteomes" id="UP000257127"/>
    </source>
</evidence>
<dbReference type="GO" id="GO:0003866">
    <property type="term" value="F:3-phosphoshikimate 1-carboxyvinyltransferase activity"/>
    <property type="evidence" value="ECO:0007669"/>
    <property type="project" value="UniProtKB-UniRule"/>
</dbReference>
<evidence type="ECO:0000259" key="8">
    <source>
        <dbReference type="Pfam" id="PF00275"/>
    </source>
</evidence>
<comment type="caution">
    <text evidence="9">The sequence shown here is derived from an EMBL/GenBank/DDBJ whole genome shotgun (WGS) entry which is preliminary data.</text>
</comment>
<dbReference type="OrthoDB" id="9809920at2"/>
<dbReference type="UniPathway" id="UPA00053">
    <property type="reaction ID" value="UER00089"/>
</dbReference>
<keyword evidence="7" id="KW-0963">Cytoplasm</keyword>
<feature type="binding site" evidence="7">
    <location>
        <position position="22"/>
    </location>
    <ligand>
        <name>phosphoenolpyruvate</name>
        <dbReference type="ChEBI" id="CHEBI:58702"/>
    </ligand>
</feature>
<dbReference type="InterPro" id="IPR013792">
    <property type="entry name" value="RNA3'P_cycl/enolpyr_Trfase_a/b"/>
</dbReference>
<evidence type="ECO:0000256" key="4">
    <source>
        <dbReference type="ARBA" id="ARBA00022679"/>
    </source>
</evidence>
<dbReference type="PANTHER" id="PTHR21090">
    <property type="entry name" value="AROM/DEHYDROQUINATE SYNTHASE"/>
    <property type="match status" value="1"/>
</dbReference>
<comment type="similarity">
    <text evidence="2 7">Belongs to the EPSP synthase family.</text>
</comment>
<feature type="binding site" evidence="7">
    <location>
        <position position="166"/>
    </location>
    <ligand>
        <name>3-phosphoshikimate</name>
        <dbReference type="ChEBI" id="CHEBI:145989"/>
    </ligand>
</feature>
<feature type="binding site" evidence="7">
    <location>
        <position position="93"/>
    </location>
    <ligand>
        <name>phosphoenolpyruvate</name>
        <dbReference type="ChEBI" id="CHEBI:58702"/>
    </ligand>
</feature>
<accession>A0A3E1EWM3</accession>
<dbReference type="SUPFAM" id="SSF55205">
    <property type="entry name" value="EPT/RTPC-like"/>
    <property type="match status" value="1"/>
</dbReference>
<feature type="binding site" evidence="7">
    <location>
        <position position="306"/>
    </location>
    <ligand>
        <name>3-phosphoshikimate</name>
        <dbReference type="ChEBI" id="CHEBI:145989"/>
    </ligand>
</feature>
<dbReference type="GO" id="GO:0009423">
    <property type="term" value="P:chorismate biosynthetic process"/>
    <property type="evidence" value="ECO:0007669"/>
    <property type="project" value="UniProtKB-UniRule"/>
</dbReference>
<comment type="pathway">
    <text evidence="1 7">Metabolic intermediate biosynthesis; chorismate biosynthesis; chorismate from D-erythrose 4-phosphate and phosphoenolpyruvate: step 6/7.</text>
</comment>
<dbReference type="Proteomes" id="UP000257127">
    <property type="component" value="Unassembled WGS sequence"/>
</dbReference>
<feature type="binding site" evidence="7">
    <location>
        <position position="164"/>
    </location>
    <ligand>
        <name>3-phosphoshikimate</name>
        <dbReference type="ChEBI" id="CHEBI:145989"/>
    </ligand>
</feature>
<feature type="binding site" evidence="7">
    <location>
        <position position="27"/>
    </location>
    <ligand>
        <name>3-phosphoshikimate</name>
        <dbReference type="ChEBI" id="CHEBI:145989"/>
    </ligand>
</feature>
<feature type="binding site" evidence="7">
    <location>
        <position position="408"/>
    </location>
    <ligand>
        <name>phosphoenolpyruvate</name>
        <dbReference type="ChEBI" id="CHEBI:58702"/>
    </ligand>
</feature>
<proteinExistence type="inferred from homology"/>
<dbReference type="InterPro" id="IPR036968">
    <property type="entry name" value="Enolpyruvate_Tfrase_sf"/>
</dbReference>
<evidence type="ECO:0000313" key="9">
    <source>
        <dbReference type="EMBL" id="RFC53949.1"/>
    </source>
</evidence>
<evidence type="ECO:0000256" key="2">
    <source>
        <dbReference type="ARBA" id="ARBA00009948"/>
    </source>
</evidence>
<feature type="binding site" evidence="7">
    <location>
        <position position="165"/>
    </location>
    <ligand>
        <name>3-phosphoshikimate</name>
        <dbReference type="ChEBI" id="CHEBI:145989"/>
    </ligand>
</feature>
<evidence type="ECO:0000256" key="3">
    <source>
        <dbReference type="ARBA" id="ARBA00022605"/>
    </source>
</evidence>
<reference evidence="9 10" key="1">
    <citation type="submission" date="2018-08" db="EMBL/GenBank/DDBJ databases">
        <title>The draft genome squence of Brumimicrobium sp. N62.</title>
        <authorList>
            <person name="Du Z.-J."/>
            <person name="Luo H.-R."/>
        </authorList>
    </citation>
    <scope>NUCLEOTIDE SEQUENCE [LARGE SCALE GENOMIC DNA]</scope>
    <source>
        <strain evidence="9 10">N62</strain>
    </source>
</reference>
<evidence type="ECO:0000256" key="6">
    <source>
        <dbReference type="ARBA" id="ARBA00044633"/>
    </source>
</evidence>
<keyword evidence="5 7" id="KW-0057">Aromatic amino acid biosynthesis</keyword>
<feature type="active site" description="Proton acceptor" evidence="7">
    <location>
        <position position="306"/>
    </location>
</feature>
<dbReference type="CDD" id="cd01556">
    <property type="entry name" value="EPSP_synthase"/>
    <property type="match status" value="1"/>
</dbReference>
<dbReference type="AlphaFoldDB" id="A0A3E1EWM3"/>
<comment type="catalytic activity">
    <reaction evidence="6">
        <text>3-phosphoshikimate + phosphoenolpyruvate = 5-O-(1-carboxyvinyl)-3-phosphoshikimate + phosphate</text>
        <dbReference type="Rhea" id="RHEA:21256"/>
        <dbReference type="ChEBI" id="CHEBI:43474"/>
        <dbReference type="ChEBI" id="CHEBI:57701"/>
        <dbReference type="ChEBI" id="CHEBI:58702"/>
        <dbReference type="ChEBI" id="CHEBI:145989"/>
        <dbReference type="EC" id="2.5.1.19"/>
    </reaction>
    <physiologicalReaction direction="left-to-right" evidence="6">
        <dbReference type="Rhea" id="RHEA:21257"/>
    </physiologicalReaction>
</comment>
<keyword evidence="3 7" id="KW-0028">Amino-acid biosynthesis</keyword>
<sequence>MNTQRIQPKSKVDGEIAVPSSKSYAQRAIALAGLNKNSTRIKHLTSSSDVIAAKAVIEELGAKFVSSENEIILSKGIDFNQNNELSINCHESGLSTRLFSAFSLLFPQNFQVYGSGSIQQRTMEMVISGLEEFGKKVSSKNSKLPLDISGEIQNQMVEIDGSISSQFLTGLLITSPFLVQDTHIKVHNLKSIPYVDMTIELMESFGLKVAHNNYENFYIKGNQSIANQIEYTVEGDWSAASFHIVAAAIGGKMELTGLMQNSLQGDRAILDAVKTAGANVFWKEDRLNIEQNEILPFTFDATECPDLFPPLVVLAAFANGKSTMKGVRRLEHKESNRGITLQKELAKVGVVIDLNDDEMIIHGKGRPEIQEELVFSSYNDHRIAMAMSLFSIGNKNDLYIENPLAIEKSYPDFYNDFLTI</sequence>
<comment type="function">
    <text evidence="7">Catalyzes the transfer of the enolpyruvyl moiety of phosphoenolpyruvate (PEP) to the 5-hydroxyl of shikimate-3-phosphate (S3P) to produce enolpyruvyl shikimate-3-phosphate and inorganic phosphate.</text>
</comment>